<dbReference type="Gene3D" id="3.30.470.20">
    <property type="entry name" value="ATP-grasp fold, B domain"/>
    <property type="match status" value="1"/>
</dbReference>
<accession>A0A430LB21</accession>
<comment type="pathway">
    <text evidence="1">Purine metabolism; IMP biosynthesis via de novo pathway; N(1)-(5-phospho-D-ribosyl)glycinamide from 5-phospho-alpha-D-ribose 1-diphosphate: step 2/2.</text>
</comment>
<keyword evidence="4 11" id="KW-0547">Nucleotide-binding</keyword>
<evidence type="ECO:0000256" key="3">
    <source>
        <dbReference type="ARBA" id="ARBA00022598"/>
    </source>
</evidence>
<evidence type="ECO:0000256" key="5">
    <source>
        <dbReference type="ARBA" id="ARBA00022755"/>
    </source>
</evidence>
<evidence type="ECO:0000313" key="13">
    <source>
        <dbReference type="EMBL" id="RTE72923.1"/>
    </source>
</evidence>
<dbReference type="InterPro" id="IPR011761">
    <property type="entry name" value="ATP-grasp"/>
</dbReference>
<proteinExistence type="inferred from homology"/>
<dbReference type="PANTHER" id="PTHR43472">
    <property type="entry name" value="PHOSPHORIBOSYLAMINE--GLYCINE LIGASE"/>
    <property type="match status" value="1"/>
</dbReference>
<dbReference type="SUPFAM" id="SSF51246">
    <property type="entry name" value="Rudiment single hybrid motif"/>
    <property type="match status" value="1"/>
</dbReference>
<name>A0A430LB21_9HYPO</name>
<keyword evidence="3" id="KW-0436">Ligase</keyword>
<evidence type="ECO:0000256" key="8">
    <source>
        <dbReference type="ARBA" id="ARBA00042242"/>
    </source>
</evidence>
<evidence type="ECO:0000256" key="6">
    <source>
        <dbReference type="ARBA" id="ARBA00022840"/>
    </source>
</evidence>
<dbReference type="GO" id="GO:0009113">
    <property type="term" value="P:purine nucleobase biosynthetic process"/>
    <property type="evidence" value="ECO:0007669"/>
    <property type="project" value="InterPro"/>
</dbReference>
<dbReference type="EC" id="6.3.4.13" evidence="2"/>
<evidence type="ECO:0000259" key="12">
    <source>
        <dbReference type="PROSITE" id="PS50975"/>
    </source>
</evidence>
<dbReference type="GO" id="GO:0006189">
    <property type="term" value="P:'de novo' IMP biosynthetic process"/>
    <property type="evidence" value="ECO:0007669"/>
    <property type="project" value="UniProtKB-UniPathway"/>
</dbReference>
<evidence type="ECO:0000256" key="4">
    <source>
        <dbReference type="ARBA" id="ARBA00022741"/>
    </source>
</evidence>
<keyword evidence="5" id="KW-0658">Purine biosynthesis</keyword>
<dbReference type="SUPFAM" id="SSF56059">
    <property type="entry name" value="Glutathione synthetase ATP-binding domain-like"/>
    <property type="match status" value="1"/>
</dbReference>
<keyword evidence="6 11" id="KW-0067">ATP-binding</keyword>
<dbReference type="GO" id="GO:0004641">
    <property type="term" value="F:phosphoribosylformylglycinamidine cyclo-ligase activity"/>
    <property type="evidence" value="ECO:0007669"/>
    <property type="project" value="UniProtKB-EC"/>
</dbReference>
<organism evidence="13 14">
    <name type="scientific">Fusarium euwallaceae</name>
    <dbReference type="NCBI Taxonomy" id="1147111"/>
    <lineage>
        <taxon>Eukaryota</taxon>
        <taxon>Fungi</taxon>
        <taxon>Dikarya</taxon>
        <taxon>Ascomycota</taxon>
        <taxon>Pezizomycotina</taxon>
        <taxon>Sordariomycetes</taxon>
        <taxon>Hypocreomycetidae</taxon>
        <taxon>Hypocreales</taxon>
        <taxon>Nectriaceae</taxon>
        <taxon>Fusarium</taxon>
        <taxon>Fusarium solani species complex</taxon>
    </lineage>
</organism>
<evidence type="ECO:0000256" key="2">
    <source>
        <dbReference type="ARBA" id="ARBA00013255"/>
    </source>
</evidence>
<dbReference type="Gene3D" id="3.30.1490.20">
    <property type="entry name" value="ATP-grasp fold, A domain"/>
    <property type="match status" value="1"/>
</dbReference>
<evidence type="ECO:0000256" key="11">
    <source>
        <dbReference type="PROSITE-ProRule" id="PRU00409"/>
    </source>
</evidence>
<dbReference type="Pfam" id="PF01071">
    <property type="entry name" value="GARS_A"/>
    <property type="match status" value="1"/>
</dbReference>
<comment type="catalytic activity">
    <reaction evidence="10">
        <text>2-formamido-N(1)-(5-O-phospho-beta-D-ribosyl)acetamidine + ATP = 5-amino-1-(5-phospho-beta-D-ribosyl)imidazole + ADP + phosphate + H(+)</text>
        <dbReference type="Rhea" id="RHEA:23032"/>
        <dbReference type="ChEBI" id="CHEBI:15378"/>
        <dbReference type="ChEBI" id="CHEBI:30616"/>
        <dbReference type="ChEBI" id="CHEBI:43474"/>
        <dbReference type="ChEBI" id="CHEBI:137981"/>
        <dbReference type="ChEBI" id="CHEBI:147287"/>
        <dbReference type="ChEBI" id="CHEBI:456216"/>
        <dbReference type="EC" id="6.3.3.1"/>
    </reaction>
</comment>
<dbReference type="InterPro" id="IPR020559">
    <property type="entry name" value="PRibGlycinamide_synth_CS"/>
</dbReference>
<evidence type="ECO:0000256" key="1">
    <source>
        <dbReference type="ARBA" id="ARBA00005174"/>
    </source>
</evidence>
<dbReference type="Pfam" id="PF02843">
    <property type="entry name" value="GARS_C"/>
    <property type="match status" value="1"/>
</dbReference>
<evidence type="ECO:0000313" key="14">
    <source>
        <dbReference type="Proteomes" id="UP000287124"/>
    </source>
</evidence>
<dbReference type="PROSITE" id="PS50975">
    <property type="entry name" value="ATP_GRASP"/>
    <property type="match status" value="1"/>
</dbReference>
<keyword evidence="14" id="KW-1185">Reference proteome</keyword>
<dbReference type="Gene3D" id="3.90.600.10">
    <property type="entry name" value="Phosphoribosylglycinamide synthetase, C-terminal domain"/>
    <property type="match status" value="1"/>
</dbReference>
<feature type="domain" description="ATP-grasp" evidence="12">
    <location>
        <begin position="19"/>
        <end position="178"/>
    </location>
</feature>
<dbReference type="GO" id="GO:0004637">
    <property type="term" value="F:phosphoribosylamine-glycine ligase activity"/>
    <property type="evidence" value="ECO:0007669"/>
    <property type="project" value="UniProtKB-EC"/>
</dbReference>
<dbReference type="EMBL" id="MIKF01000287">
    <property type="protein sequence ID" value="RTE72923.1"/>
    <property type="molecule type" value="Genomic_DNA"/>
</dbReference>
<reference evidence="13 14" key="1">
    <citation type="submission" date="2017-06" db="EMBL/GenBank/DDBJ databases">
        <title>Comparative genomic analysis of Ambrosia Fusariam Clade fungi.</title>
        <authorList>
            <person name="Stajich J.E."/>
            <person name="Carrillo J."/>
            <person name="Kijimoto T."/>
            <person name="Eskalen A."/>
            <person name="O'Donnell K."/>
            <person name="Kasson M."/>
        </authorList>
    </citation>
    <scope>NUCLEOTIDE SEQUENCE [LARGE SCALE GENOMIC DNA]</scope>
    <source>
        <strain evidence="13 14">UCR1854</strain>
    </source>
</reference>
<gene>
    <name evidence="13" type="ORF">BHE90_012647</name>
</gene>
<dbReference type="SMART" id="SM01209">
    <property type="entry name" value="GARS_A"/>
    <property type="match status" value="1"/>
</dbReference>
<dbReference type="AlphaFoldDB" id="A0A430LB21"/>
<protein>
    <recommendedName>
        <fullName evidence="2">phosphoribosylamine--glycine ligase</fullName>
        <ecNumber evidence="2">6.3.4.13</ecNumber>
    </recommendedName>
    <alternativeName>
        <fullName evidence="8">Glycinamide ribonucleotide synthetase</fullName>
    </alternativeName>
    <alternativeName>
        <fullName evidence="9">Phosphoribosylglycinamide synthetase</fullName>
    </alternativeName>
</protein>
<dbReference type="GO" id="GO:0005524">
    <property type="term" value="F:ATP binding"/>
    <property type="evidence" value="ECO:0007669"/>
    <property type="project" value="UniProtKB-UniRule"/>
</dbReference>
<dbReference type="InterPro" id="IPR000115">
    <property type="entry name" value="PRibGlycinamide_synth"/>
</dbReference>
<evidence type="ECO:0000256" key="10">
    <source>
        <dbReference type="ARBA" id="ARBA00049057"/>
    </source>
</evidence>
<dbReference type="Proteomes" id="UP000287124">
    <property type="component" value="Unassembled WGS sequence"/>
</dbReference>
<evidence type="ECO:0000256" key="7">
    <source>
        <dbReference type="ARBA" id="ARBA00038345"/>
    </source>
</evidence>
<dbReference type="PANTHER" id="PTHR43472:SF1">
    <property type="entry name" value="PHOSPHORIBOSYLAMINE--GLYCINE LIGASE, CHLOROPLASTIC"/>
    <property type="match status" value="1"/>
</dbReference>
<evidence type="ECO:0000256" key="9">
    <source>
        <dbReference type="ARBA" id="ARBA00042864"/>
    </source>
</evidence>
<dbReference type="SMART" id="SM01210">
    <property type="entry name" value="GARS_C"/>
    <property type="match status" value="1"/>
</dbReference>
<dbReference type="InterPro" id="IPR011054">
    <property type="entry name" value="Rudment_hybrid_motif"/>
</dbReference>
<dbReference type="InterPro" id="IPR013815">
    <property type="entry name" value="ATP_grasp_subdomain_1"/>
</dbReference>
<sequence length="277" mass="29773">MKPKAAIAYLEGQTDQRWVVKASGLAAGKGVTLAENLTEAINAVKSLMINCVFGDAGREIVMEEFLEGREISMTLMADGETWKLFPPGQHTQRIYDGNIGPNTGGMGVIASLDFLTEREIHEIGFPFVGFICIGLMQTSDGPKLLEYNARFGDPEAQTLLPLMDSESDLAALMVSCTKTQLHTVHLGFQTKAAISVVIASHGYPTSYSTDVLFFHAGTRAVNGKLEGSGGRVLASVCLADSMLAAVEGAYKGVDQVSFEGKYYRTDIGRTQGQCTES</sequence>
<dbReference type="UniPathway" id="UPA00074">
    <property type="reaction ID" value="UER00125"/>
</dbReference>
<comment type="caution">
    <text evidence="13">The sequence shown here is derived from an EMBL/GenBank/DDBJ whole genome shotgun (WGS) entry which is preliminary data.</text>
</comment>
<dbReference type="InterPro" id="IPR020560">
    <property type="entry name" value="PRibGlycinamide_synth_C-dom"/>
</dbReference>
<comment type="similarity">
    <text evidence="7">Belongs to the GARS family.</text>
</comment>
<dbReference type="GO" id="GO:0046872">
    <property type="term" value="F:metal ion binding"/>
    <property type="evidence" value="ECO:0007669"/>
    <property type="project" value="InterPro"/>
</dbReference>
<dbReference type="PROSITE" id="PS00184">
    <property type="entry name" value="GARS"/>
    <property type="match status" value="1"/>
</dbReference>
<dbReference type="InterPro" id="IPR037123">
    <property type="entry name" value="PRibGlycinamide_synth_C_sf"/>
</dbReference>
<dbReference type="InterPro" id="IPR020561">
    <property type="entry name" value="PRibGlycinamid_synth_ATP-grasp"/>
</dbReference>